<reference evidence="13" key="1">
    <citation type="submission" date="2017-09" db="EMBL/GenBank/DDBJ databases">
        <title>Depth-based differentiation of microbial function through sediment-hosted aquifers and enrichment of novel symbionts in the deep terrestrial subsurface.</title>
        <authorList>
            <person name="Probst A.J."/>
            <person name="Ladd B."/>
            <person name="Jarett J.K."/>
            <person name="Geller-Mcgrath D.E."/>
            <person name="Sieber C.M.K."/>
            <person name="Emerson J.B."/>
            <person name="Anantharaman K."/>
            <person name="Thomas B.C."/>
            <person name="Malmstrom R."/>
            <person name="Stieglmeier M."/>
            <person name="Klingl A."/>
            <person name="Woyke T."/>
            <person name="Ryan C.M."/>
            <person name="Banfield J.F."/>
        </authorList>
    </citation>
    <scope>NUCLEOTIDE SEQUENCE [LARGE SCALE GENOMIC DNA]</scope>
</reference>
<evidence type="ECO:0000256" key="1">
    <source>
        <dbReference type="ARBA" id="ARBA00022490"/>
    </source>
</evidence>
<keyword evidence="6 8" id="KW-0030">Aminoacyl-tRNA synthetase</keyword>
<dbReference type="InterPro" id="IPR013155">
    <property type="entry name" value="M/V/L/I-tRNA-synth_anticd-bd"/>
</dbReference>
<evidence type="ECO:0000256" key="3">
    <source>
        <dbReference type="ARBA" id="ARBA00022741"/>
    </source>
</evidence>
<dbReference type="InterPro" id="IPR001412">
    <property type="entry name" value="aa-tRNA-synth_I_CS"/>
</dbReference>
<dbReference type="EMBL" id="PFEU01000008">
    <property type="protein sequence ID" value="PJE76883.1"/>
    <property type="molecule type" value="Genomic_DNA"/>
</dbReference>
<dbReference type="PROSITE" id="PS00178">
    <property type="entry name" value="AA_TRNA_LIGASE_I"/>
    <property type="match status" value="1"/>
</dbReference>
<dbReference type="Gene3D" id="1.10.730.10">
    <property type="entry name" value="Isoleucyl-tRNA Synthetase, Domain 1"/>
    <property type="match status" value="1"/>
</dbReference>
<evidence type="ECO:0000259" key="10">
    <source>
        <dbReference type="Pfam" id="PF08264"/>
    </source>
</evidence>
<dbReference type="GO" id="GO:0002161">
    <property type="term" value="F:aminoacyl-tRNA deacylase activity"/>
    <property type="evidence" value="ECO:0007669"/>
    <property type="project" value="InterPro"/>
</dbReference>
<dbReference type="InterPro" id="IPR014729">
    <property type="entry name" value="Rossmann-like_a/b/a_fold"/>
</dbReference>
<evidence type="ECO:0000256" key="5">
    <source>
        <dbReference type="ARBA" id="ARBA00022917"/>
    </source>
</evidence>
<feature type="domain" description="Methionyl/Valyl/Leucyl/Isoleucyl-tRNA synthetase anticodon-binding" evidence="10">
    <location>
        <begin position="620"/>
        <end position="759"/>
    </location>
</feature>
<name>A0A2M8LHG6_9BACT</name>
<dbReference type="SUPFAM" id="SSF50677">
    <property type="entry name" value="ValRS/IleRS/LeuRS editing domain"/>
    <property type="match status" value="1"/>
</dbReference>
<organism evidence="12 13">
    <name type="scientific">Candidatus Uhrbacteria bacterium CG10_big_fil_rev_8_21_14_0_10_48_16</name>
    <dbReference type="NCBI Taxonomy" id="1975038"/>
    <lineage>
        <taxon>Bacteria</taxon>
        <taxon>Candidatus Uhriibacteriota</taxon>
    </lineage>
</organism>
<feature type="binding site" evidence="8">
    <location>
        <position position="540"/>
    </location>
    <ligand>
        <name>ATP</name>
        <dbReference type="ChEBI" id="CHEBI:30616"/>
    </ligand>
</feature>
<dbReference type="Gene3D" id="1.10.287.380">
    <property type="entry name" value="Valyl-tRNA synthetase, C-terminal domain"/>
    <property type="match status" value="1"/>
</dbReference>
<dbReference type="InterPro" id="IPR037118">
    <property type="entry name" value="Val-tRNA_synth_C_sf"/>
</dbReference>
<dbReference type="NCBIfam" id="NF004349">
    <property type="entry name" value="PRK05729.1"/>
    <property type="match status" value="1"/>
</dbReference>
<dbReference type="PANTHER" id="PTHR11946">
    <property type="entry name" value="VALYL-TRNA SYNTHETASES"/>
    <property type="match status" value="1"/>
</dbReference>
<dbReference type="GO" id="GO:0005524">
    <property type="term" value="F:ATP binding"/>
    <property type="evidence" value="ECO:0007669"/>
    <property type="project" value="UniProtKB-UniRule"/>
</dbReference>
<dbReference type="Proteomes" id="UP000231436">
    <property type="component" value="Unassembled WGS sequence"/>
</dbReference>
<dbReference type="GO" id="GO:0004832">
    <property type="term" value="F:valine-tRNA ligase activity"/>
    <property type="evidence" value="ECO:0007669"/>
    <property type="project" value="UniProtKB-UniRule"/>
</dbReference>
<dbReference type="SUPFAM" id="SSF47323">
    <property type="entry name" value="Anticodon-binding domain of a subclass of class I aminoacyl-tRNA synthetases"/>
    <property type="match status" value="1"/>
</dbReference>
<evidence type="ECO:0000256" key="6">
    <source>
        <dbReference type="ARBA" id="ARBA00023146"/>
    </source>
</evidence>
<comment type="function">
    <text evidence="8">Catalyzes the attachment of valine to tRNA(Val). As ValRS can inadvertently accommodate and process structurally similar amino acids such as threonine, to avoid such errors, it has a 'posttransfer' editing activity that hydrolyzes mischarged Thr-tRNA(Val) in a tRNA-dependent manner.</text>
</comment>
<evidence type="ECO:0000256" key="8">
    <source>
        <dbReference type="HAMAP-Rule" id="MF_02004"/>
    </source>
</evidence>
<feature type="short sequence motif" description="'HIGH' region" evidence="8">
    <location>
        <begin position="49"/>
        <end position="59"/>
    </location>
</feature>
<dbReference type="FunFam" id="3.40.50.620:FF:000020">
    <property type="entry name" value="Valine--tRNA ligase, mitochondrial"/>
    <property type="match status" value="1"/>
</dbReference>
<dbReference type="InterPro" id="IPR002303">
    <property type="entry name" value="Valyl-tRNA_ligase"/>
</dbReference>
<dbReference type="NCBIfam" id="TIGR00422">
    <property type="entry name" value="valS"/>
    <property type="match status" value="1"/>
</dbReference>
<keyword evidence="2 8" id="KW-0436">Ligase</keyword>
<proteinExistence type="inferred from homology"/>
<comment type="caution">
    <text evidence="12">The sequence shown here is derived from an EMBL/GenBank/DDBJ whole genome shotgun (WGS) entry which is preliminary data.</text>
</comment>
<comment type="subunit">
    <text evidence="8">Monomer.</text>
</comment>
<dbReference type="InterPro" id="IPR009008">
    <property type="entry name" value="Val/Leu/Ile-tRNA-synth_edit"/>
</dbReference>
<keyword evidence="4 8" id="KW-0067">ATP-binding</keyword>
<evidence type="ECO:0000259" key="11">
    <source>
        <dbReference type="Pfam" id="PF10458"/>
    </source>
</evidence>
<dbReference type="Pfam" id="PF10458">
    <property type="entry name" value="Val_tRNA-synt_C"/>
    <property type="match status" value="1"/>
</dbReference>
<dbReference type="HAMAP" id="MF_02004">
    <property type="entry name" value="Val_tRNA_synth_type1"/>
    <property type="match status" value="1"/>
</dbReference>
<dbReference type="SUPFAM" id="SSF46589">
    <property type="entry name" value="tRNA-binding arm"/>
    <property type="match status" value="1"/>
</dbReference>
<protein>
    <recommendedName>
        <fullName evidence="8">Valine--tRNA ligase</fullName>
        <ecNumber evidence="8">6.1.1.9</ecNumber>
    </recommendedName>
    <alternativeName>
        <fullName evidence="8">Valyl-tRNA synthetase</fullName>
        <shortName evidence="8">ValRS</shortName>
    </alternativeName>
</protein>
<comment type="domain">
    <text evidence="8">ValRS has two distinct active sites: one for aminoacylation and one for editing. The misactivated threonine is translocated from the active site to the editing site.</text>
</comment>
<keyword evidence="1 8" id="KW-0963">Cytoplasm</keyword>
<feature type="domain" description="Valyl-tRNA synthetase tRNA-binding arm" evidence="11">
    <location>
        <begin position="812"/>
        <end position="873"/>
    </location>
</feature>
<dbReference type="GO" id="GO:0005829">
    <property type="term" value="C:cytosol"/>
    <property type="evidence" value="ECO:0007669"/>
    <property type="project" value="TreeGrafter"/>
</dbReference>
<sequence>MAKQDIPKAYEAKEYEDAIYTAWEKSGFFNPDNLPGERTESFSIVLPPPNVTGTLHMGHAVMLAIEDIMTRFNRMRWRKALWVPGTDHAAIATQTKVEKLLMAQGMKDPRQELGREEFLKRVEAFASESHDTIVNQAKKMGASLDWSREAYTLDEARNRAVNTVFKMMYDDGLIYRGDRLVNWCPRCKSTLADDEVEYREHKSKFYYFKYGPVVIGTARPETKFLDKIIIVHPQDDRYKDLVGKEFEVEWIEGPVMAKMVADEAADREMGSGAMTITPAHSFVDFDLAKKYGFDVVQIIGEDGKFTAAAGSFAGKNAHEAREEIVEKLTTKGLVDHIDEEYVHNLSVCYRCGEAVEPLPKRQWFIDVNKAFAFKGAELANMKKGDMVTLKQLMQTVVREGQIEIIPDRFNKTYFHWIDNLRDWNISRQIWFGHRVPVWYRGEEITVGTLPEGDGWEQDPDTLDTWFSSGLWTFSTLGWPDQIDDLKTFHPTTVLETGYDILFFWVARMILMTTYTLGQIPFEKVYLHGLVRDEQGRKMSKSLGNIIDPLDMIAEYGADATRLSLTIGSTPGNDSKLSEAKVAGYRNFTNKLWNISRFVFMQVEEIHHVAESEIVPKTLADHWILSHFCRLQVDVTNHLEAYEFSQAGEKLRDFTWGKFADWYLEVAKVQKDESTDSILLFILERLLAYWHPFMPFVTEELWKQIDPETMLIVHEWPVVSQSFYHSESERWFEKVQGVIVAIRNIRSEYGLTLKQKVDVVLVGAIPDDLSKLVELFAGVRKLTKANKKPVGEFASVIVRDIEVLVSLEGIIDQEAERAKLSVQYEETVAYIKRLEGKLANEAFTSKAPEQVVADMRQNLEEAQKKAQTLTQQLTSG</sequence>
<keyword evidence="8" id="KW-0175">Coiled coil</keyword>
<dbReference type="InterPro" id="IPR009080">
    <property type="entry name" value="tRNAsynth_Ia_anticodon-bd"/>
</dbReference>
<dbReference type="CDD" id="cd07962">
    <property type="entry name" value="Anticodon_Ia_Val"/>
    <property type="match status" value="1"/>
</dbReference>
<dbReference type="GO" id="GO:0006438">
    <property type="term" value="P:valyl-tRNA aminoacylation"/>
    <property type="evidence" value="ECO:0007669"/>
    <property type="project" value="UniProtKB-UniRule"/>
</dbReference>
<dbReference type="AlphaFoldDB" id="A0A2M8LHG6"/>
<gene>
    <name evidence="8" type="primary">valS</name>
    <name evidence="12" type="ORF">COV05_01660</name>
</gene>
<dbReference type="Pfam" id="PF08264">
    <property type="entry name" value="Anticodon_1"/>
    <property type="match status" value="1"/>
</dbReference>
<comment type="domain">
    <text evidence="8">The C-terminal coiled-coil domain is crucial for aminoacylation activity.</text>
</comment>
<feature type="short sequence motif" description="'KMSKS' region" evidence="8">
    <location>
        <begin position="537"/>
        <end position="541"/>
    </location>
</feature>
<dbReference type="Gene3D" id="3.40.50.620">
    <property type="entry name" value="HUPs"/>
    <property type="match status" value="2"/>
</dbReference>
<dbReference type="SUPFAM" id="SSF52374">
    <property type="entry name" value="Nucleotidylyl transferase"/>
    <property type="match status" value="1"/>
</dbReference>
<dbReference type="Pfam" id="PF00133">
    <property type="entry name" value="tRNA-synt_1"/>
    <property type="match status" value="2"/>
</dbReference>
<evidence type="ECO:0000313" key="13">
    <source>
        <dbReference type="Proteomes" id="UP000231436"/>
    </source>
</evidence>
<feature type="domain" description="Aminoacyl-tRNA synthetase class Ia" evidence="9">
    <location>
        <begin position="19"/>
        <end position="443"/>
    </location>
</feature>
<comment type="similarity">
    <text evidence="8">Belongs to the class-I aminoacyl-tRNA synthetase family. ValS type 1 subfamily.</text>
</comment>
<comment type="catalytic activity">
    <reaction evidence="7 8">
        <text>tRNA(Val) + L-valine + ATP = L-valyl-tRNA(Val) + AMP + diphosphate</text>
        <dbReference type="Rhea" id="RHEA:10704"/>
        <dbReference type="Rhea" id="RHEA-COMP:9672"/>
        <dbReference type="Rhea" id="RHEA-COMP:9708"/>
        <dbReference type="ChEBI" id="CHEBI:30616"/>
        <dbReference type="ChEBI" id="CHEBI:33019"/>
        <dbReference type="ChEBI" id="CHEBI:57762"/>
        <dbReference type="ChEBI" id="CHEBI:78442"/>
        <dbReference type="ChEBI" id="CHEBI:78537"/>
        <dbReference type="ChEBI" id="CHEBI:456215"/>
        <dbReference type="EC" id="6.1.1.9"/>
    </reaction>
</comment>
<evidence type="ECO:0000259" key="9">
    <source>
        <dbReference type="Pfam" id="PF00133"/>
    </source>
</evidence>
<dbReference type="InterPro" id="IPR033705">
    <property type="entry name" value="Anticodon_Ia_Val"/>
</dbReference>
<dbReference type="InterPro" id="IPR002300">
    <property type="entry name" value="aa-tRNA-synth_Ia"/>
</dbReference>
<dbReference type="CDD" id="cd00817">
    <property type="entry name" value="ValRS_core"/>
    <property type="match status" value="1"/>
</dbReference>
<evidence type="ECO:0000313" key="12">
    <source>
        <dbReference type="EMBL" id="PJE76883.1"/>
    </source>
</evidence>
<dbReference type="InterPro" id="IPR010978">
    <property type="entry name" value="tRNA-bd_arm"/>
</dbReference>
<accession>A0A2M8LHG6</accession>
<dbReference type="PANTHER" id="PTHR11946:SF93">
    <property type="entry name" value="VALINE--TRNA LIGASE, CHLOROPLASTIC_MITOCHONDRIAL 2"/>
    <property type="match status" value="1"/>
</dbReference>
<evidence type="ECO:0000256" key="7">
    <source>
        <dbReference type="ARBA" id="ARBA00047552"/>
    </source>
</evidence>
<evidence type="ECO:0000256" key="2">
    <source>
        <dbReference type="ARBA" id="ARBA00022598"/>
    </source>
</evidence>
<dbReference type="PRINTS" id="PR00986">
    <property type="entry name" value="TRNASYNTHVAL"/>
</dbReference>
<dbReference type="InterPro" id="IPR019499">
    <property type="entry name" value="Val-tRNA_synth_tRNA-bd"/>
</dbReference>
<dbReference type="EC" id="6.1.1.9" evidence="8"/>
<feature type="domain" description="Aminoacyl-tRNA synthetase class Ia" evidence="9">
    <location>
        <begin position="453"/>
        <end position="576"/>
    </location>
</feature>
<keyword evidence="5 8" id="KW-0648">Protein biosynthesis</keyword>
<keyword evidence="3 8" id="KW-0547">Nucleotide-binding</keyword>
<evidence type="ECO:0000256" key="4">
    <source>
        <dbReference type="ARBA" id="ARBA00022840"/>
    </source>
</evidence>
<comment type="subcellular location">
    <subcellularLocation>
        <location evidence="8">Cytoplasm</location>
    </subcellularLocation>
</comment>